<evidence type="ECO:0000313" key="1">
    <source>
        <dbReference type="EMBL" id="EXB31423.1"/>
    </source>
</evidence>
<protein>
    <submittedName>
        <fullName evidence="1">Uncharacterized protein</fullName>
    </submittedName>
</protein>
<gene>
    <name evidence="1" type="ORF">L484_014853</name>
</gene>
<reference evidence="2" key="1">
    <citation type="submission" date="2013-01" db="EMBL/GenBank/DDBJ databases">
        <title>Draft Genome Sequence of a Mulberry Tree, Morus notabilis C.K. Schneid.</title>
        <authorList>
            <person name="He N."/>
            <person name="Zhao S."/>
        </authorList>
    </citation>
    <scope>NUCLEOTIDE SEQUENCE</scope>
</reference>
<name>W9QPP7_9ROSA</name>
<sequence>MWVHVEGHDWADGTALGGVGIRQGRGQGLKVSCLGCLVGRWSHGQAHVLSKATSFCVRFPTDGDMNHPLPIGSWFARAIKNLSLATD</sequence>
<dbReference type="EMBL" id="KE343506">
    <property type="protein sequence ID" value="EXB31423.1"/>
    <property type="molecule type" value="Genomic_DNA"/>
</dbReference>
<dbReference type="Proteomes" id="UP000030645">
    <property type="component" value="Unassembled WGS sequence"/>
</dbReference>
<proteinExistence type="predicted"/>
<keyword evidence="2" id="KW-1185">Reference proteome</keyword>
<organism evidence="1 2">
    <name type="scientific">Morus notabilis</name>
    <dbReference type="NCBI Taxonomy" id="981085"/>
    <lineage>
        <taxon>Eukaryota</taxon>
        <taxon>Viridiplantae</taxon>
        <taxon>Streptophyta</taxon>
        <taxon>Embryophyta</taxon>
        <taxon>Tracheophyta</taxon>
        <taxon>Spermatophyta</taxon>
        <taxon>Magnoliopsida</taxon>
        <taxon>eudicotyledons</taxon>
        <taxon>Gunneridae</taxon>
        <taxon>Pentapetalae</taxon>
        <taxon>rosids</taxon>
        <taxon>fabids</taxon>
        <taxon>Rosales</taxon>
        <taxon>Moraceae</taxon>
        <taxon>Moreae</taxon>
        <taxon>Morus</taxon>
    </lineage>
</organism>
<evidence type="ECO:0000313" key="2">
    <source>
        <dbReference type="Proteomes" id="UP000030645"/>
    </source>
</evidence>
<accession>W9QPP7</accession>
<dbReference type="AlphaFoldDB" id="W9QPP7"/>